<dbReference type="Proteomes" id="UP000247811">
    <property type="component" value="Unassembled WGS sequence"/>
</dbReference>
<dbReference type="SMART" id="SM00014">
    <property type="entry name" value="acidPPc"/>
    <property type="match status" value="1"/>
</dbReference>
<protein>
    <submittedName>
        <fullName evidence="3">PAP2 superfamily protein</fullName>
    </submittedName>
</protein>
<keyword evidence="1" id="KW-1133">Transmembrane helix</keyword>
<evidence type="ECO:0000259" key="2">
    <source>
        <dbReference type="SMART" id="SM00014"/>
    </source>
</evidence>
<dbReference type="PANTHER" id="PTHR14969:SF13">
    <property type="entry name" value="AT30094P"/>
    <property type="match status" value="1"/>
</dbReference>
<dbReference type="CDD" id="cd01610">
    <property type="entry name" value="PAP2_like"/>
    <property type="match status" value="1"/>
</dbReference>
<name>A0A318H7S4_9BURK</name>
<feature type="domain" description="Phosphatidic acid phosphatase type 2/haloperoxidase" evidence="2">
    <location>
        <begin position="67"/>
        <end position="180"/>
    </location>
</feature>
<proteinExistence type="predicted"/>
<dbReference type="Pfam" id="PF01569">
    <property type="entry name" value="PAP2"/>
    <property type="match status" value="1"/>
</dbReference>
<keyword evidence="4" id="KW-1185">Reference proteome</keyword>
<feature type="transmembrane region" description="Helical" evidence="1">
    <location>
        <begin position="32"/>
        <end position="52"/>
    </location>
</feature>
<gene>
    <name evidence="3" type="ORF">C7444_10866</name>
</gene>
<reference evidence="3 4" key="1">
    <citation type="submission" date="2018-05" db="EMBL/GenBank/DDBJ databases">
        <title>Genomic Encyclopedia of Type Strains, Phase IV (KMG-IV): sequencing the most valuable type-strain genomes for metagenomic binning, comparative biology and taxonomic classification.</title>
        <authorList>
            <person name="Goeker M."/>
        </authorList>
    </citation>
    <scope>NUCLEOTIDE SEQUENCE [LARGE SCALE GENOMIC DNA]</scope>
    <source>
        <strain evidence="3 4">DSM 566</strain>
    </source>
</reference>
<keyword evidence="1" id="KW-0472">Membrane</keyword>
<comment type="caution">
    <text evidence="3">The sequence shown here is derived from an EMBL/GenBank/DDBJ whole genome shotgun (WGS) entry which is preliminary data.</text>
</comment>
<dbReference type="PANTHER" id="PTHR14969">
    <property type="entry name" value="SPHINGOSINE-1-PHOSPHATE PHOSPHOHYDROLASE"/>
    <property type="match status" value="1"/>
</dbReference>
<accession>A0A318H7S4</accession>
<feature type="transmembrane region" description="Helical" evidence="1">
    <location>
        <begin position="64"/>
        <end position="84"/>
    </location>
</feature>
<sequence length="258" mass="26803">MALLLLAGCAALRLGALDAPLFLMLNAAGRIAPAFWAGLSVAGLGLSAFILLAAASPGRDERRLAVVASLLWCFPIGGLLTHGLKRLFSTPRPQAVLPLDQMQVIGEPLLHNSLPSGHAITTLAMAWLWLHTRSLGRGEQALVWIAALLVVGSRITTAAHWPSDVLAGAAVGLVAAQLSLQATRRWSAAAWLARPVGQRVLGAGQIATGVAMFTTHTGYPLAEPVQWVLGTLGVAAGLWRLVSLRSGPAAVSAPGPAR</sequence>
<evidence type="ECO:0000313" key="3">
    <source>
        <dbReference type="EMBL" id="PXW95807.1"/>
    </source>
</evidence>
<organism evidence="3 4">
    <name type="scientific">Sphaerotilus hippei</name>
    <dbReference type="NCBI Taxonomy" id="744406"/>
    <lineage>
        <taxon>Bacteria</taxon>
        <taxon>Pseudomonadati</taxon>
        <taxon>Pseudomonadota</taxon>
        <taxon>Betaproteobacteria</taxon>
        <taxon>Burkholderiales</taxon>
        <taxon>Sphaerotilaceae</taxon>
        <taxon>Sphaerotilus</taxon>
    </lineage>
</organism>
<dbReference type="Gene3D" id="1.20.144.10">
    <property type="entry name" value="Phosphatidic acid phosphatase type 2/haloperoxidase"/>
    <property type="match status" value="1"/>
</dbReference>
<keyword evidence="1" id="KW-0812">Transmembrane</keyword>
<evidence type="ECO:0000313" key="4">
    <source>
        <dbReference type="Proteomes" id="UP000247811"/>
    </source>
</evidence>
<dbReference type="RefSeq" id="WP_170130702.1">
    <property type="nucleotide sequence ID" value="NZ_QJJS01000008.1"/>
</dbReference>
<dbReference type="EMBL" id="QJJS01000008">
    <property type="protein sequence ID" value="PXW95807.1"/>
    <property type="molecule type" value="Genomic_DNA"/>
</dbReference>
<evidence type="ECO:0000256" key="1">
    <source>
        <dbReference type="SAM" id="Phobius"/>
    </source>
</evidence>
<dbReference type="InterPro" id="IPR000326">
    <property type="entry name" value="PAP2/HPO"/>
</dbReference>
<dbReference type="AlphaFoldDB" id="A0A318H7S4"/>
<dbReference type="InterPro" id="IPR036938">
    <property type="entry name" value="PAP2/HPO_sf"/>
</dbReference>
<dbReference type="SUPFAM" id="SSF48317">
    <property type="entry name" value="Acid phosphatase/Vanadium-dependent haloperoxidase"/>
    <property type="match status" value="1"/>
</dbReference>